<dbReference type="PANTHER" id="PTHR21738">
    <property type="entry name" value="RIBOSOMAL RNA PROCESSING PROTEIN 36 HOMOLOG"/>
    <property type="match status" value="1"/>
</dbReference>
<dbReference type="GO" id="GO:0005730">
    <property type="term" value="C:nucleolus"/>
    <property type="evidence" value="ECO:0007669"/>
    <property type="project" value="UniProtKB-SubCell"/>
</dbReference>
<feature type="compositionally biased region" description="Acidic residues" evidence="11">
    <location>
        <begin position="18"/>
        <end position="41"/>
    </location>
</feature>
<sequence length="337" mass="38488">MAPARLLERNVRVRSRVEDEDDDDVENELPEDNLDEDDDDLGSGSEQGEGAAGDGSDLEGEDDSVNGVDVQQQISNVSFGVLRKAQETLSQKRKRGSDEIPEHDDKLEALRKRLRQIKEQKSKVSSEKQQRPARQHDDADASDDEDSDSDSAPSEDGAATKSRSSKHAPAEQTSRHQVTRKRNVIEVPKRAIRDPRFDAFNNHSLHPGNSEKAYGFLDDYQKDEIAELRTAMKKSQSEDDKVALRRKINSMENKLKAKATREREQDVVRAHRKEEREKVEQGKTPYHLKKKEIKERALVEKFKGMKGKEREKVMDKRRLKESQKEKKRMPGARRVAG</sequence>
<feature type="region of interest" description="Disordered" evidence="11">
    <location>
        <begin position="253"/>
        <end position="287"/>
    </location>
</feature>
<evidence type="ECO:0000256" key="11">
    <source>
        <dbReference type="SAM" id="MobiDB-lite"/>
    </source>
</evidence>
<feature type="region of interest" description="Disordered" evidence="11">
    <location>
        <begin position="1"/>
        <end position="190"/>
    </location>
</feature>
<feature type="compositionally biased region" description="Basic and acidic residues" evidence="11">
    <location>
        <begin position="253"/>
        <end position="281"/>
    </location>
</feature>
<dbReference type="GO" id="GO:0030686">
    <property type="term" value="C:90S preribosome"/>
    <property type="evidence" value="ECO:0007669"/>
    <property type="project" value="TreeGrafter"/>
</dbReference>
<accession>A0AAE0TP02</accession>
<proteinExistence type="inferred from homology"/>
<name>A0AAE0TP02_9PEZI</name>
<comment type="subcellular location">
    <subcellularLocation>
        <location evidence="1 10">Nucleus</location>
        <location evidence="1 10">Nucleolus</location>
    </subcellularLocation>
</comment>
<dbReference type="AlphaFoldDB" id="A0AAE0TP02"/>
<protein>
    <recommendedName>
        <fullName evidence="10">rRNA biogenesis protein RRP36</fullName>
    </recommendedName>
</protein>
<evidence type="ECO:0000256" key="9">
    <source>
        <dbReference type="ARBA" id="ARBA00025053"/>
    </source>
</evidence>
<evidence type="ECO:0000256" key="3">
    <source>
        <dbReference type="ARBA" id="ARBA00011167"/>
    </source>
</evidence>
<reference evidence="12" key="1">
    <citation type="submission" date="2023-07" db="EMBL/GenBank/DDBJ databases">
        <title>Black Yeasts Isolated from many extreme environments.</title>
        <authorList>
            <person name="Coleine C."/>
            <person name="Stajich J.E."/>
            <person name="Selbmann L."/>
        </authorList>
    </citation>
    <scope>NUCLEOTIDE SEQUENCE</scope>
    <source>
        <strain evidence="12">CCFEE 5485</strain>
    </source>
</reference>
<dbReference type="InterPro" id="IPR009292">
    <property type="entry name" value="RRP36"/>
</dbReference>
<evidence type="ECO:0000256" key="5">
    <source>
        <dbReference type="ARBA" id="ARBA00022552"/>
    </source>
</evidence>
<keyword evidence="8 10" id="KW-0687">Ribonucleoprotein</keyword>
<keyword evidence="5 10" id="KW-0698">rRNA processing</keyword>
<keyword evidence="7 10" id="KW-0539">Nucleus</keyword>
<evidence type="ECO:0000256" key="2">
    <source>
        <dbReference type="ARBA" id="ARBA00009418"/>
    </source>
</evidence>
<dbReference type="RefSeq" id="XP_064689613.1">
    <property type="nucleotide sequence ID" value="XM_064842793.1"/>
</dbReference>
<feature type="compositionally biased region" description="Polar residues" evidence="11">
    <location>
        <begin position="69"/>
        <end position="78"/>
    </location>
</feature>
<comment type="caution">
    <text evidence="12">The sequence shown here is derived from an EMBL/GenBank/DDBJ whole genome shotgun (WGS) entry which is preliminary data.</text>
</comment>
<evidence type="ECO:0000256" key="10">
    <source>
        <dbReference type="RuleBase" id="RU368027"/>
    </source>
</evidence>
<dbReference type="PANTHER" id="PTHR21738:SF0">
    <property type="entry name" value="RIBOSOMAL RNA PROCESSING PROTEIN 36 HOMOLOG"/>
    <property type="match status" value="1"/>
</dbReference>
<feature type="compositionally biased region" description="Basic and acidic residues" evidence="11">
    <location>
        <begin position="1"/>
        <end position="17"/>
    </location>
</feature>
<comment type="subunit">
    <text evidence="3 10">Associates with 90S and pre-40S pre-ribosomal particles.</text>
</comment>
<feature type="region of interest" description="Disordered" evidence="11">
    <location>
        <begin position="299"/>
        <end position="337"/>
    </location>
</feature>
<evidence type="ECO:0000256" key="6">
    <source>
        <dbReference type="ARBA" id="ARBA00023054"/>
    </source>
</evidence>
<evidence type="ECO:0000256" key="7">
    <source>
        <dbReference type="ARBA" id="ARBA00023242"/>
    </source>
</evidence>
<feature type="compositionally biased region" description="Low complexity" evidence="11">
    <location>
        <begin position="150"/>
        <end position="159"/>
    </location>
</feature>
<evidence type="ECO:0000256" key="4">
    <source>
        <dbReference type="ARBA" id="ARBA00022517"/>
    </source>
</evidence>
<gene>
    <name evidence="12" type="primary">RRP36</name>
    <name evidence="12" type="ORF">LTR78_009046</name>
</gene>
<evidence type="ECO:0000313" key="12">
    <source>
        <dbReference type="EMBL" id="KAK3671085.1"/>
    </source>
</evidence>
<feature type="compositionally biased region" description="Basic and acidic residues" evidence="11">
    <location>
        <begin position="299"/>
        <end position="324"/>
    </location>
</feature>
<dbReference type="Pfam" id="PF06102">
    <property type="entry name" value="RRP36"/>
    <property type="match status" value="1"/>
</dbReference>
<feature type="compositionally biased region" description="Acidic residues" evidence="11">
    <location>
        <begin position="140"/>
        <end position="149"/>
    </location>
</feature>
<organism evidence="12 13">
    <name type="scientific">Recurvomyces mirabilis</name>
    <dbReference type="NCBI Taxonomy" id="574656"/>
    <lineage>
        <taxon>Eukaryota</taxon>
        <taxon>Fungi</taxon>
        <taxon>Dikarya</taxon>
        <taxon>Ascomycota</taxon>
        <taxon>Pezizomycotina</taxon>
        <taxon>Dothideomycetes</taxon>
        <taxon>Dothideomycetidae</taxon>
        <taxon>Mycosphaerellales</taxon>
        <taxon>Teratosphaeriaceae</taxon>
        <taxon>Recurvomyces</taxon>
    </lineage>
</organism>
<comment type="similarity">
    <text evidence="2 10">Belongs to the RRP36 family.</text>
</comment>
<keyword evidence="13" id="KW-1185">Reference proteome</keyword>
<dbReference type="GeneID" id="89967353"/>
<evidence type="ECO:0000256" key="8">
    <source>
        <dbReference type="ARBA" id="ARBA00023274"/>
    </source>
</evidence>
<keyword evidence="6" id="KW-0175">Coiled coil</keyword>
<evidence type="ECO:0000313" key="13">
    <source>
        <dbReference type="Proteomes" id="UP001274830"/>
    </source>
</evidence>
<comment type="function">
    <text evidence="9 10">Component of the 90S pre-ribosome involved in the maturation of rRNAs. Required for early cleavages of the pre-RNAs in the 40S ribosomal subunit maturation pathway.</text>
</comment>
<dbReference type="GO" id="GO:0000462">
    <property type="term" value="P:maturation of SSU-rRNA from tricistronic rRNA transcript (SSU-rRNA, 5.8S rRNA, LSU-rRNA)"/>
    <property type="evidence" value="ECO:0007669"/>
    <property type="project" value="TreeGrafter"/>
</dbReference>
<evidence type="ECO:0000256" key="1">
    <source>
        <dbReference type="ARBA" id="ARBA00004604"/>
    </source>
</evidence>
<feature type="compositionally biased region" description="Basic residues" evidence="11">
    <location>
        <begin position="325"/>
        <end position="337"/>
    </location>
</feature>
<dbReference type="EMBL" id="JAUTXT010000047">
    <property type="protein sequence ID" value="KAK3671085.1"/>
    <property type="molecule type" value="Genomic_DNA"/>
</dbReference>
<feature type="compositionally biased region" description="Basic and acidic residues" evidence="11">
    <location>
        <begin position="96"/>
        <end position="139"/>
    </location>
</feature>
<keyword evidence="4 10" id="KW-0690">Ribosome biogenesis</keyword>
<dbReference type="Proteomes" id="UP001274830">
    <property type="component" value="Unassembled WGS sequence"/>
</dbReference>